<protein>
    <recommendedName>
        <fullName evidence="3">F-box domain-containing protein</fullName>
    </recommendedName>
</protein>
<dbReference type="OrthoDB" id="3347347at2759"/>
<dbReference type="InterPro" id="IPR032675">
    <property type="entry name" value="LRR_dom_sf"/>
</dbReference>
<dbReference type="Gene3D" id="3.80.10.10">
    <property type="entry name" value="Ribonuclease Inhibitor"/>
    <property type="match status" value="1"/>
</dbReference>
<dbReference type="AlphaFoldDB" id="A0A167HCF4"/>
<name>A0A167HCF4_CALVF</name>
<keyword evidence="2" id="KW-1185">Reference proteome</keyword>
<proteinExistence type="predicted"/>
<evidence type="ECO:0000313" key="1">
    <source>
        <dbReference type="EMBL" id="KZO91476.1"/>
    </source>
</evidence>
<dbReference type="Proteomes" id="UP000076738">
    <property type="component" value="Unassembled WGS sequence"/>
</dbReference>
<organism evidence="1 2">
    <name type="scientific">Calocera viscosa (strain TUFC12733)</name>
    <dbReference type="NCBI Taxonomy" id="1330018"/>
    <lineage>
        <taxon>Eukaryota</taxon>
        <taxon>Fungi</taxon>
        <taxon>Dikarya</taxon>
        <taxon>Basidiomycota</taxon>
        <taxon>Agaricomycotina</taxon>
        <taxon>Dacrymycetes</taxon>
        <taxon>Dacrymycetales</taxon>
        <taxon>Dacrymycetaceae</taxon>
        <taxon>Calocera</taxon>
    </lineage>
</organism>
<reference evidence="1 2" key="1">
    <citation type="journal article" date="2016" name="Mol. Biol. Evol.">
        <title>Comparative Genomics of Early-Diverging Mushroom-Forming Fungi Provides Insights into the Origins of Lignocellulose Decay Capabilities.</title>
        <authorList>
            <person name="Nagy L.G."/>
            <person name="Riley R."/>
            <person name="Tritt A."/>
            <person name="Adam C."/>
            <person name="Daum C."/>
            <person name="Floudas D."/>
            <person name="Sun H."/>
            <person name="Yadav J.S."/>
            <person name="Pangilinan J."/>
            <person name="Larsson K.H."/>
            <person name="Matsuura K."/>
            <person name="Barry K."/>
            <person name="Labutti K."/>
            <person name="Kuo R."/>
            <person name="Ohm R.A."/>
            <person name="Bhattacharya S.S."/>
            <person name="Shirouzu T."/>
            <person name="Yoshinaga Y."/>
            <person name="Martin F.M."/>
            <person name="Grigoriev I.V."/>
            <person name="Hibbett D.S."/>
        </authorList>
    </citation>
    <scope>NUCLEOTIDE SEQUENCE [LARGE SCALE GENOMIC DNA]</scope>
    <source>
        <strain evidence="1 2">TUFC12733</strain>
    </source>
</reference>
<gene>
    <name evidence="1" type="ORF">CALVIDRAFT_530775</name>
</gene>
<evidence type="ECO:0008006" key="3">
    <source>
        <dbReference type="Google" id="ProtNLM"/>
    </source>
</evidence>
<evidence type="ECO:0000313" key="2">
    <source>
        <dbReference type="Proteomes" id="UP000076738"/>
    </source>
</evidence>
<sequence>MAKSDLSALTTRLPLSALSFSFSHSSTSAVRRAPSTDKMTTPHRALQIPDVLEIIIDHLNASDLARLCRTCSAFSGPATRRLWKHGTSQSFKALTGMWITDYDSSDLPHRLTLAKNWRRFQIYAQHIQTLDLMNTLPTKREDTDRDECEVGDLLAALAVFGRQAPLLPHLRRLSFYAKEPHDLAGALLFLGPELEHLELVAHPPDEENTEKDWAIPIGCLLELVPVRAPRLAELGLGLKVSSRHVESLADVVQAIELTALGAETIMLDHTIFRHLAASKTLKALQVGAITFDKLGSENVVDDPDMKIDFSFVTPWSFPALKTLHIHESIKVIGDLLGVLRTELDDLCLRFYPEDRFSEYQLATLAAAVRDNHKNVHKLELCFREREKHTSLRWSTFSPLLKCKNLMHFTFNYFSASSLILADHDMLDLALAWPNLRTLEIDWLRRHGVAFGLGREEDFTLAALAHLAANCPHLRLLVLESFDCFNVPPPPTDIPPRKHAFELRVGRTTNNIDRAKVLATWLISIWPKIVVVPLDRWSEEQQMFWGKVGEMAEVVRVMKILQAERAQDAELAIARTEKVEEWYENYATVGMRS</sequence>
<dbReference type="EMBL" id="KV417322">
    <property type="protein sequence ID" value="KZO91476.1"/>
    <property type="molecule type" value="Genomic_DNA"/>
</dbReference>
<dbReference type="CDD" id="cd09917">
    <property type="entry name" value="F-box_SF"/>
    <property type="match status" value="1"/>
</dbReference>
<dbReference type="STRING" id="1330018.A0A167HCF4"/>
<accession>A0A167HCF4</accession>